<reference evidence="2 3" key="1">
    <citation type="submission" date="2024-05" db="EMBL/GenBank/DDBJ databases">
        <title>Genome Sequence and Characterization of the New Strain Purple Sulfur Bacterium of Genus Thioalkalicoccus.</title>
        <authorList>
            <person name="Bryantseva I.A."/>
            <person name="Kyndt J.A."/>
            <person name="Imhoff J.F."/>
        </authorList>
    </citation>
    <scope>NUCLEOTIDE SEQUENCE [LARGE SCALE GENOMIC DNA]</scope>
    <source>
        <strain evidence="2 3">Um2</strain>
    </source>
</reference>
<dbReference type="EMBL" id="JBDKXB010000031">
    <property type="protein sequence ID" value="MEY6433884.1"/>
    <property type="molecule type" value="Genomic_DNA"/>
</dbReference>
<evidence type="ECO:0000313" key="3">
    <source>
        <dbReference type="Proteomes" id="UP001564408"/>
    </source>
</evidence>
<accession>A0ABV4BJ98</accession>
<keyword evidence="1" id="KW-0812">Transmembrane</keyword>
<feature type="transmembrane region" description="Helical" evidence="1">
    <location>
        <begin position="48"/>
        <end position="67"/>
    </location>
</feature>
<evidence type="ECO:0000313" key="2">
    <source>
        <dbReference type="EMBL" id="MEY6433884.1"/>
    </source>
</evidence>
<feature type="transmembrane region" description="Helical" evidence="1">
    <location>
        <begin position="188"/>
        <end position="207"/>
    </location>
</feature>
<keyword evidence="1" id="KW-0472">Membrane</keyword>
<keyword evidence="1" id="KW-1133">Transmembrane helix</keyword>
<name>A0ABV4BJ98_9GAMM</name>
<dbReference type="RefSeq" id="WP_369668270.1">
    <property type="nucleotide sequence ID" value="NZ_JBDKXB010000031.1"/>
</dbReference>
<protein>
    <recommendedName>
        <fullName evidence="4">DUF1614 domain-containing protein</fullName>
    </recommendedName>
</protein>
<proteinExistence type="predicted"/>
<feature type="transmembrane region" description="Helical" evidence="1">
    <location>
        <begin position="244"/>
        <end position="265"/>
    </location>
</feature>
<evidence type="ECO:0000256" key="1">
    <source>
        <dbReference type="SAM" id="Phobius"/>
    </source>
</evidence>
<feature type="transmembrane region" description="Helical" evidence="1">
    <location>
        <begin position="155"/>
        <end position="182"/>
    </location>
</feature>
<feature type="transmembrane region" description="Helical" evidence="1">
    <location>
        <begin position="74"/>
        <end position="93"/>
    </location>
</feature>
<keyword evidence="3" id="KW-1185">Reference proteome</keyword>
<sequence>MSLLLLLAAGVFLPLYPLSILPNLLLQGQVNDTGDPGPAWRRGPGFKAAVLLCFPVLGVSLVGLATAGMPPEPLILNLFGIWGGLTSVIYAFRLLSAKDGEIWISHLYSSALALTWIGIAIGLNPLLPALGLSVSLLPLVILLDQLTRRFGIARCGLYPGLCSSMPLFAYLFIAAALAAIAVPFSPSFFAIAALAFGGVAANAALYLVPIGLSWILWTWAGVNLLQGIVWGVPRDDLTYQDLALGRALGIGGGLITLGFFGILLVEVAL</sequence>
<comment type="caution">
    <text evidence="2">The sequence shown here is derived from an EMBL/GenBank/DDBJ whole genome shotgun (WGS) entry which is preliminary data.</text>
</comment>
<dbReference type="Proteomes" id="UP001564408">
    <property type="component" value="Unassembled WGS sequence"/>
</dbReference>
<feature type="transmembrane region" description="Helical" evidence="1">
    <location>
        <begin position="113"/>
        <end position="143"/>
    </location>
</feature>
<organism evidence="2 3">
    <name type="scientific">Thioalkalicoccus limnaeus</name>
    <dbReference type="NCBI Taxonomy" id="120681"/>
    <lineage>
        <taxon>Bacteria</taxon>
        <taxon>Pseudomonadati</taxon>
        <taxon>Pseudomonadota</taxon>
        <taxon>Gammaproteobacteria</taxon>
        <taxon>Chromatiales</taxon>
        <taxon>Chromatiaceae</taxon>
        <taxon>Thioalkalicoccus</taxon>
    </lineage>
</organism>
<evidence type="ECO:0008006" key="4">
    <source>
        <dbReference type="Google" id="ProtNLM"/>
    </source>
</evidence>
<feature type="transmembrane region" description="Helical" evidence="1">
    <location>
        <begin position="214"/>
        <end position="232"/>
    </location>
</feature>
<gene>
    <name evidence="2" type="ORF">ABC977_15880</name>
</gene>